<dbReference type="HOGENOM" id="CLU_025996_0_0_6"/>
<evidence type="ECO:0000259" key="1">
    <source>
        <dbReference type="Pfam" id="PF00535"/>
    </source>
</evidence>
<dbReference type="SUPFAM" id="SSF53448">
    <property type="entry name" value="Nucleotide-diphospho-sugar transferases"/>
    <property type="match status" value="1"/>
</dbReference>
<dbReference type="Pfam" id="PF00535">
    <property type="entry name" value="Glycos_transf_2"/>
    <property type="match status" value="1"/>
</dbReference>
<dbReference type="EMBL" id="CP000931">
    <property type="protein sequence ID" value="ABZ76074.1"/>
    <property type="molecule type" value="Genomic_DNA"/>
</dbReference>
<dbReference type="InterPro" id="IPR029044">
    <property type="entry name" value="Nucleotide-diphossugar_trans"/>
</dbReference>
<dbReference type="OrthoDB" id="9802649at2"/>
<dbReference type="Proteomes" id="UP000001317">
    <property type="component" value="Chromosome"/>
</dbReference>
<dbReference type="CAZy" id="GT2">
    <property type="family name" value="Glycosyltransferase Family 2"/>
</dbReference>
<protein>
    <submittedName>
        <fullName evidence="2">Glycosyl transferase family 2</fullName>
    </submittedName>
</protein>
<dbReference type="CDD" id="cd00761">
    <property type="entry name" value="Glyco_tranf_GTA_type"/>
    <property type="match status" value="1"/>
</dbReference>
<proteinExistence type="predicted"/>
<dbReference type="RefSeq" id="WP_012276614.1">
    <property type="nucleotide sequence ID" value="NC_010334.1"/>
</dbReference>
<dbReference type="InterPro" id="IPR001173">
    <property type="entry name" value="Glyco_trans_2-like"/>
</dbReference>
<gene>
    <name evidence="2" type="ordered locus">Shal_1508</name>
</gene>
<dbReference type="PANTHER" id="PTHR43685:SF2">
    <property type="entry name" value="GLYCOSYLTRANSFERASE 2-LIKE DOMAIN-CONTAINING PROTEIN"/>
    <property type="match status" value="1"/>
</dbReference>
<organism evidence="2 3">
    <name type="scientific">Shewanella halifaxensis (strain HAW-EB4)</name>
    <dbReference type="NCBI Taxonomy" id="458817"/>
    <lineage>
        <taxon>Bacteria</taxon>
        <taxon>Pseudomonadati</taxon>
        <taxon>Pseudomonadota</taxon>
        <taxon>Gammaproteobacteria</taxon>
        <taxon>Alteromonadales</taxon>
        <taxon>Shewanellaceae</taxon>
        <taxon>Shewanella</taxon>
    </lineage>
</organism>
<dbReference type="Gene3D" id="3.90.550.10">
    <property type="entry name" value="Spore Coat Polysaccharide Biosynthesis Protein SpsA, Chain A"/>
    <property type="match status" value="1"/>
</dbReference>
<dbReference type="InterPro" id="IPR050834">
    <property type="entry name" value="Glycosyltransf_2"/>
</dbReference>
<sequence length="369" mass="41622">MTANLSHKKVVTVKVSVVMPIYNVEAFVADAINSVLAQSFDDFELILINDCSQDNSLSICKQFTDPRVRIIEHQQNQGLAAARNTGIRHALGQYVAFIDSDDMWHSEKLQQHVSHLDNAPEVGISFSRSLFMNYQGQKINVYQMPQLTNIKAKDLLCRNPVGNGSAPVIRHETLSDIQYQSPSKGLASSKSQALNKSNAHNCYFDENFRQSEDIECWLRIVTTTHWKIEGIPAPLTFYRLNDQGLSSDLNKQYASWEKMICKAKGYAPELLAQHENKARAYQLRYIARQAIRNKDGKEAVKYLHLALKTAPSIIQAETGRTLATMSAAYLLKLLPLNLYRVCEDLAQRILGRIQASKINRDGVDPTLLK</sequence>
<dbReference type="PANTHER" id="PTHR43685">
    <property type="entry name" value="GLYCOSYLTRANSFERASE"/>
    <property type="match status" value="1"/>
</dbReference>
<keyword evidence="3" id="KW-1185">Reference proteome</keyword>
<accession>B0TN88</accession>
<evidence type="ECO:0000313" key="3">
    <source>
        <dbReference type="Proteomes" id="UP000001317"/>
    </source>
</evidence>
<dbReference type="STRING" id="458817.Shal_1508"/>
<dbReference type="KEGG" id="shl:Shal_1508"/>
<reference evidence="2" key="1">
    <citation type="submission" date="2008-01" db="EMBL/GenBank/DDBJ databases">
        <title>Complete sequence of Shewanella halifaxensis HAW-EB4.</title>
        <authorList>
            <consortium name="US DOE Joint Genome Institute"/>
            <person name="Copeland A."/>
            <person name="Lucas S."/>
            <person name="Lapidus A."/>
            <person name="Glavina del Rio T."/>
            <person name="Dalin E."/>
            <person name="Tice H."/>
            <person name="Bruce D."/>
            <person name="Goodwin L."/>
            <person name="Pitluck S."/>
            <person name="Sims D."/>
            <person name="Brettin T."/>
            <person name="Detter J.C."/>
            <person name="Han C."/>
            <person name="Kuske C.R."/>
            <person name="Schmutz J."/>
            <person name="Larimer F."/>
            <person name="Land M."/>
            <person name="Hauser L."/>
            <person name="Kyrpides N."/>
            <person name="Kim E."/>
            <person name="Zhao J.-S."/>
            <person name="Richardson P."/>
        </authorList>
    </citation>
    <scope>NUCLEOTIDE SEQUENCE [LARGE SCALE GENOMIC DNA]</scope>
    <source>
        <strain evidence="2">HAW-EB4</strain>
    </source>
</reference>
<keyword evidence="2" id="KW-0808">Transferase</keyword>
<name>B0TN88_SHEHH</name>
<feature type="domain" description="Glycosyltransferase 2-like" evidence="1">
    <location>
        <begin position="16"/>
        <end position="130"/>
    </location>
</feature>
<evidence type="ECO:0000313" key="2">
    <source>
        <dbReference type="EMBL" id="ABZ76074.1"/>
    </source>
</evidence>
<dbReference type="AlphaFoldDB" id="B0TN88"/>
<dbReference type="GO" id="GO:0016740">
    <property type="term" value="F:transferase activity"/>
    <property type="evidence" value="ECO:0007669"/>
    <property type="project" value="UniProtKB-KW"/>
</dbReference>
<dbReference type="eggNOG" id="COG1216">
    <property type="taxonomic scope" value="Bacteria"/>
</dbReference>